<dbReference type="InterPro" id="IPR013780">
    <property type="entry name" value="Glyco_hydro_b"/>
</dbReference>
<dbReference type="AlphaFoldDB" id="A0A0B8QFJ1"/>
<dbReference type="STRING" id="1481914.JCM19241_155"/>
<keyword evidence="1" id="KW-0378">Hydrolase</keyword>
<sequence>MNQGEFDGGQLTKQEKQLREFYQELLTFSLQCKSLTGDFEPLYPHNQERLGEAADQVYLFARTSEDNEEFVIAATNFSTEQSYQAEIEIPQSLVAKWRLEDGEYELRQNIGEAQSHTLRVQNGIGMLSLDLPPLATLALTRS</sequence>
<protein>
    <submittedName>
        <fullName evidence="1">Alpha-amylase</fullName>
        <ecNumber evidence="1">3.2.1.1</ecNumber>
    </submittedName>
</protein>
<dbReference type="EMBL" id="BBSC01000005">
    <property type="protein sequence ID" value="GAM75857.1"/>
    <property type="molecule type" value="Genomic_DNA"/>
</dbReference>
<reference evidence="1 2" key="1">
    <citation type="submission" date="2015-01" db="EMBL/GenBank/DDBJ databases">
        <title>Vibrio sp. C94 JCM 19241 whole genome shotgun sequence.</title>
        <authorList>
            <person name="Sawabe T."/>
            <person name="Meirelles P."/>
            <person name="Feng G."/>
            <person name="Sayaka M."/>
            <person name="Hattori M."/>
            <person name="Ohkuma M."/>
        </authorList>
    </citation>
    <scope>NUCLEOTIDE SEQUENCE [LARGE SCALE GENOMIC DNA]</scope>
    <source>
        <strain evidence="2">JCM 19241</strain>
    </source>
</reference>
<evidence type="ECO:0000313" key="2">
    <source>
        <dbReference type="Proteomes" id="UP000031666"/>
    </source>
</evidence>
<evidence type="ECO:0000313" key="1">
    <source>
        <dbReference type="EMBL" id="GAM75857.1"/>
    </source>
</evidence>
<dbReference type="EC" id="3.2.1.1" evidence="1"/>
<accession>A0A0B8QFJ1</accession>
<keyword evidence="1" id="KW-0326">Glycosidase</keyword>
<dbReference type="GO" id="GO:0004556">
    <property type="term" value="F:alpha-amylase activity"/>
    <property type="evidence" value="ECO:0007669"/>
    <property type="project" value="UniProtKB-EC"/>
</dbReference>
<comment type="caution">
    <text evidence="1">The sequence shown here is derived from an EMBL/GenBank/DDBJ whole genome shotgun (WGS) entry which is preliminary data.</text>
</comment>
<gene>
    <name evidence="1" type="ORF">JCM19241_155</name>
</gene>
<reference evidence="1 2" key="2">
    <citation type="submission" date="2015-01" db="EMBL/GenBank/DDBJ databases">
        <authorList>
            <consortium name="NBRP consortium"/>
            <person name="Sawabe T."/>
            <person name="Meirelles P."/>
            <person name="Feng G."/>
            <person name="Sayaka M."/>
            <person name="Hattori M."/>
            <person name="Ohkuma M."/>
        </authorList>
    </citation>
    <scope>NUCLEOTIDE SEQUENCE [LARGE SCALE GENOMIC DNA]</scope>
    <source>
        <strain evidence="2">JCM 19241</strain>
    </source>
</reference>
<proteinExistence type="predicted"/>
<dbReference type="Proteomes" id="UP000031666">
    <property type="component" value="Unassembled WGS sequence"/>
</dbReference>
<organism evidence="1 2">
    <name type="scientific">Vibrio ishigakensis</name>
    <dbReference type="NCBI Taxonomy" id="1481914"/>
    <lineage>
        <taxon>Bacteria</taxon>
        <taxon>Pseudomonadati</taxon>
        <taxon>Pseudomonadota</taxon>
        <taxon>Gammaproteobacteria</taxon>
        <taxon>Vibrionales</taxon>
        <taxon>Vibrionaceae</taxon>
        <taxon>Vibrio</taxon>
    </lineage>
</organism>
<dbReference type="Gene3D" id="2.60.40.1180">
    <property type="entry name" value="Golgi alpha-mannosidase II"/>
    <property type="match status" value="1"/>
</dbReference>
<name>A0A0B8QFJ1_9VIBR</name>